<dbReference type="AlphaFoldDB" id="A0A834RMR2"/>
<name>A0A834RMR2_9PLEO</name>
<evidence type="ECO:0000313" key="3">
    <source>
        <dbReference type="EMBL" id="KAI1519415.1"/>
    </source>
</evidence>
<feature type="compositionally biased region" description="Polar residues" evidence="1">
    <location>
        <begin position="73"/>
        <end position="93"/>
    </location>
</feature>
<reference evidence="5" key="4">
    <citation type="journal article" date="2022" name="Microb. Genom.">
        <title>A global pangenome for the wheat fungal pathogen Pyrenophora tritici-repentis and prediction of effector protein structural homology.</title>
        <authorList>
            <person name="Moolhuijzen P.M."/>
            <person name="See P.T."/>
            <person name="Shi G."/>
            <person name="Powell H.R."/>
            <person name="Cockram J."/>
            <person name="Jorgensen L.N."/>
            <person name="Benslimane H."/>
            <person name="Strelkov S.E."/>
            <person name="Turner J."/>
            <person name="Liu Z."/>
            <person name="Moffat C.S."/>
        </authorList>
    </citation>
    <scope>NUCLEOTIDE SEQUENCE [LARGE SCALE GENOMIC DNA]</scope>
</reference>
<organism evidence="2 4">
    <name type="scientific">Pyrenophora tritici-repentis</name>
    <dbReference type="NCBI Taxonomy" id="45151"/>
    <lineage>
        <taxon>Eukaryota</taxon>
        <taxon>Fungi</taxon>
        <taxon>Dikarya</taxon>
        <taxon>Ascomycota</taxon>
        <taxon>Pezizomycotina</taxon>
        <taxon>Dothideomycetes</taxon>
        <taxon>Pleosporomycetidae</taxon>
        <taxon>Pleosporales</taxon>
        <taxon>Pleosporineae</taxon>
        <taxon>Pleosporaceae</taxon>
        <taxon>Pyrenophora</taxon>
    </lineage>
</organism>
<reference evidence="2" key="1">
    <citation type="journal article" date="2018" name="BMC Genomics">
        <title>Comparative genomics of the wheat fungal pathogen Pyrenophora tritici-repentis reveals chromosomal variations and genome plasticity.</title>
        <authorList>
            <person name="Moolhuijzen P."/>
            <person name="See P.T."/>
            <person name="Hane J.K."/>
            <person name="Shi G."/>
            <person name="Liu Z."/>
            <person name="Oliver R.P."/>
            <person name="Moffat C.S."/>
        </authorList>
    </citation>
    <scope>NUCLEOTIDE SEQUENCE [LARGE SCALE GENOMIC DNA]</scope>
    <source>
        <strain evidence="2">M4</strain>
    </source>
</reference>
<gene>
    <name evidence="3" type="ORF">Ptr86124_002543</name>
    <name evidence="2" type="ORF">PtrM4_147840</name>
</gene>
<reference evidence="3" key="3">
    <citation type="journal article" date="2022" name="bioRxiv">
        <title>A global pangenome for the wheat fungal pathogen Pyrenophora tritici-repentis and prediction of effector protein structural homology.</title>
        <authorList>
            <person name="Moolhuijzen P."/>
            <person name="See P.T."/>
            <person name="Shi G."/>
            <person name="Powell H.R."/>
            <person name="Cockram J."/>
            <person name="Jorgensen L.N."/>
            <person name="Benslimane H."/>
            <person name="Strelkov S.E."/>
            <person name="Turner J."/>
            <person name="Liu Z."/>
            <person name="Moffat C.S."/>
        </authorList>
    </citation>
    <scope>NUCLEOTIDE SEQUENCE</scope>
    <source>
        <strain evidence="3">86-124</strain>
    </source>
</reference>
<evidence type="ECO:0000313" key="4">
    <source>
        <dbReference type="Proteomes" id="UP000245464"/>
    </source>
</evidence>
<reference evidence="3" key="2">
    <citation type="submission" date="2021-05" db="EMBL/GenBank/DDBJ databases">
        <authorList>
            <person name="Moolhuijzen P.M."/>
            <person name="Moffat C.S."/>
        </authorList>
    </citation>
    <scope>NUCLEOTIDE SEQUENCE</scope>
    <source>
        <strain evidence="3">86-124</strain>
    </source>
</reference>
<dbReference type="PANTHER" id="PTHR37540:SF5">
    <property type="entry name" value="TRANSCRIPTION FACTOR DOMAIN-CONTAINING PROTEIN"/>
    <property type="match status" value="1"/>
</dbReference>
<accession>A0A834RMR2</accession>
<dbReference type="PANTHER" id="PTHR37540">
    <property type="entry name" value="TRANSCRIPTION FACTOR (ACR-2), PUTATIVE-RELATED-RELATED"/>
    <property type="match status" value="1"/>
</dbReference>
<feature type="region of interest" description="Disordered" evidence="1">
    <location>
        <begin position="121"/>
        <end position="140"/>
    </location>
</feature>
<evidence type="ECO:0000313" key="2">
    <source>
        <dbReference type="EMBL" id="KAF7566464.1"/>
    </source>
</evidence>
<feature type="region of interest" description="Disordered" evidence="1">
    <location>
        <begin position="1"/>
        <end position="93"/>
    </location>
</feature>
<dbReference type="EMBL" id="NQIK02000009">
    <property type="protein sequence ID" value="KAF7566464.1"/>
    <property type="molecule type" value="Genomic_DNA"/>
</dbReference>
<evidence type="ECO:0000256" key="1">
    <source>
        <dbReference type="SAM" id="MobiDB-lite"/>
    </source>
</evidence>
<comment type="caution">
    <text evidence="2">The sequence shown here is derived from an EMBL/GenBank/DDBJ whole genome shotgun (WGS) entry which is preliminary data.</text>
</comment>
<dbReference type="Proteomes" id="UP000245464">
    <property type="component" value="Chromosome 9"/>
</dbReference>
<feature type="compositionally biased region" description="Low complexity" evidence="1">
    <location>
        <begin position="121"/>
        <end position="135"/>
    </location>
</feature>
<protein>
    <submittedName>
        <fullName evidence="2">Fungal-trans-2 domain containing protein</fullName>
    </submittedName>
</protein>
<keyword evidence="5" id="KW-1185">Reference proteome</keyword>
<sequence>MLAQQAKQIDTTRADSGRTSPSRKGEKPPTTYMFIDSSNGGINAKPDKVVRSFVMKSARNKKPWSTRPKSPKSESTSNIKASRGTSCRYNAPPQASNTHALGCGSPLMPLEKWTVTSRSSSRSNSVFSSNSSTWTGNSPVSRYTSPCAENNYADEAFNLPNTERPSLSSQSTLFIRSLGSFDCLSVQLDTKTKYLLHQFVQMSTPRLLPIDLHRFSEVAATEWISACIHSPMGAPFRAISEVNRLLSDPSKSTDDTTIATVLILLALEEADLADLGKKGDDRRCSVSVSNAHLSGLRTMIAQRGGLAALNGNRCLQAFILMHSIAQSITTFKRPYALLVSANKQIDDYATLSFHSPHSFTNMLRQFHNLGIDRGLFNITPTIAVFISDLTSWYDTGNCPVDPLDLQKHASLLLYRLFNWYDNNQYDRNQHDNSQSTVSESICLALIIFMVVAPEPNAQPLGCRLSRVTTKLQDTAAHTHLQMVQRP</sequence>
<dbReference type="Proteomes" id="UP000249757">
    <property type="component" value="Unassembled WGS sequence"/>
</dbReference>
<dbReference type="EMBL" id="NRDI02000002">
    <property type="protein sequence ID" value="KAI1519415.1"/>
    <property type="molecule type" value="Genomic_DNA"/>
</dbReference>
<proteinExistence type="predicted"/>
<evidence type="ECO:0000313" key="5">
    <source>
        <dbReference type="Proteomes" id="UP000249757"/>
    </source>
</evidence>